<feature type="transmembrane region" description="Helical" evidence="1">
    <location>
        <begin position="97"/>
        <end position="120"/>
    </location>
</feature>
<evidence type="ECO:0000256" key="1">
    <source>
        <dbReference type="SAM" id="Phobius"/>
    </source>
</evidence>
<keyword evidence="1" id="KW-0812">Transmembrane</keyword>
<dbReference type="Proteomes" id="UP000738359">
    <property type="component" value="Unassembled WGS sequence"/>
</dbReference>
<evidence type="ECO:0000313" key="2">
    <source>
        <dbReference type="EMBL" id="KAF9966873.1"/>
    </source>
</evidence>
<dbReference type="Pfam" id="PF10856">
    <property type="entry name" value="DUF2678"/>
    <property type="match status" value="1"/>
</dbReference>
<keyword evidence="1" id="KW-0472">Membrane</keyword>
<keyword evidence="1" id="KW-1133">Transmembrane helix</keyword>
<reference evidence="2" key="1">
    <citation type="journal article" date="2020" name="Fungal Divers.">
        <title>Resolving the Mortierellaceae phylogeny through synthesis of multi-gene phylogenetics and phylogenomics.</title>
        <authorList>
            <person name="Vandepol N."/>
            <person name="Liber J."/>
            <person name="Desiro A."/>
            <person name="Na H."/>
            <person name="Kennedy M."/>
            <person name="Barry K."/>
            <person name="Grigoriev I.V."/>
            <person name="Miller A.N."/>
            <person name="O'Donnell K."/>
            <person name="Stajich J.E."/>
            <person name="Bonito G."/>
        </authorList>
    </citation>
    <scope>NUCLEOTIDE SEQUENCE</scope>
    <source>
        <strain evidence="2">CK1249</strain>
    </source>
</reference>
<protein>
    <submittedName>
        <fullName evidence="2">Uncharacterized protein</fullName>
    </submittedName>
</protein>
<sequence length="121" mass="13643">MAAYTPLDDSQSWSSHDVLFGGSTEQERMIEQGAGITVLVFVSLTLLFSIINTHKSGAHLMLGFIITGFALCLWHLLKAYRNGDLGKSFDIFLYPKFKYFILAQTALLTLLCIIANIYFWQ</sequence>
<gene>
    <name evidence="2" type="ORF">BGZ70_000911</name>
</gene>
<proteinExistence type="predicted"/>
<keyword evidence="3" id="KW-1185">Reference proteome</keyword>
<feature type="transmembrane region" description="Helical" evidence="1">
    <location>
        <begin position="57"/>
        <end position="77"/>
    </location>
</feature>
<accession>A0A9P6JEA6</accession>
<evidence type="ECO:0000313" key="3">
    <source>
        <dbReference type="Proteomes" id="UP000738359"/>
    </source>
</evidence>
<dbReference type="OrthoDB" id="17800at2759"/>
<comment type="caution">
    <text evidence="2">The sequence shown here is derived from an EMBL/GenBank/DDBJ whole genome shotgun (WGS) entry which is preliminary data.</text>
</comment>
<feature type="transmembrane region" description="Helical" evidence="1">
    <location>
        <begin position="33"/>
        <end position="51"/>
    </location>
</feature>
<organism evidence="2 3">
    <name type="scientific">Mortierella alpina</name>
    <name type="common">Oleaginous fungus</name>
    <name type="synonym">Mortierella renispora</name>
    <dbReference type="NCBI Taxonomy" id="64518"/>
    <lineage>
        <taxon>Eukaryota</taxon>
        <taxon>Fungi</taxon>
        <taxon>Fungi incertae sedis</taxon>
        <taxon>Mucoromycota</taxon>
        <taxon>Mortierellomycotina</taxon>
        <taxon>Mortierellomycetes</taxon>
        <taxon>Mortierellales</taxon>
        <taxon>Mortierellaceae</taxon>
        <taxon>Mortierella</taxon>
    </lineage>
</organism>
<dbReference type="EMBL" id="JAAAHY010000119">
    <property type="protein sequence ID" value="KAF9966873.1"/>
    <property type="molecule type" value="Genomic_DNA"/>
</dbReference>
<dbReference type="InterPro" id="IPR022564">
    <property type="entry name" value="DUF2678"/>
</dbReference>
<dbReference type="AlphaFoldDB" id="A0A9P6JEA6"/>
<name>A0A9P6JEA6_MORAP</name>